<comment type="caution">
    <text evidence="2">The sequence shown here is derived from an EMBL/GenBank/DDBJ whole genome shotgun (WGS) entry which is preliminary data.</text>
</comment>
<organism evidence="2 3">
    <name type="scientific">Campylobacter vulpis</name>
    <dbReference type="NCBI Taxonomy" id="1655500"/>
    <lineage>
        <taxon>Bacteria</taxon>
        <taxon>Pseudomonadati</taxon>
        <taxon>Campylobacterota</taxon>
        <taxon>Epsilonproteobacteria</taxon>
        <taxon>Campylobacterales</taxon>
        <taxon>Campylobacteraceae</taxon>
        <taxon>Campylobacter</taxon>
    </lineage>
</organism>
<dbReference type="EMBL" id="VJYU01000027">
    <property type="protein sequence ID" value="MBS4241513.1"/>
    <property type="molecule type" value="Genomic_DNA"/>
</dbReference>
<dbReference type="AlphaFoldDB" id="A0A2G4R2P1"/>
<reference evidence="3" key="2">
    <citation type="submission" date="2015-06" db="EMBL/GenBank/DDBJ databases">
        <authorList>
            <person name="Parisi A."/>
            <person name="Chiara M."/>
            <person name="Florio D."/>
            <person name="Miccolupo A."/>
            <person name="Manzari C."/>
            <person name="Mion D."/>
            <person name="Caruso M."/>
            <person name="D'erchia A.M."/>
            <person name="Zanoni R."/>
        </authorList>
    </citation>
    <scope>NUCLEOTIDE SEQUENCE [LARGE SCALE GENOMIC DNA]</scope>
    <source>
        <strain evidence="3">73/13</strain>
    </source>
</reference>
<dbReference type="GO" id="GO:0016787">
    <property type="term" value="F:hydrolase activity"/>
    <property type="evidence" value="ECO:0007669"/>
    <property type="project" value="UniProtKB-KW"/>
</dbReference>
<dbReference type="Gene3D" id="1.20.1440.100">
    <property type="entry name" value="SG protein - dephosphorylation function"/>
    <property type="match status" value="1"/>
</dbReference>
<dbReference type="EMBL" id="LDWY01000050">
    <property type="protein sequence ID" value="PHY90808.1"/>
    <property type="molecule type" value="Genomic_DNA"/>
</dbReference>
<reference evidence="1 4" key="4">
    <citation type="journal article" date="2021" name="Syst. Appl. Microbiol.">
        <title>nCampylobacter vulpis sp. nov. isolated from wild red foxes.</title>
        <authorList>
            <person name="Parisi A."/>
            <person name="Chiara M."/>
            <person name="Caffara M."/>
            <person name="Mion D."/>
            <person name="Miller W.G."/>
            <person name="Caruso M."/>
            <person name="Manzari C."/>
            <person name="Florio D."/>
            <person name="Capozzi L."/>
            <person name="D'Erchia A.M."/>
            <person name="Manzulli V."/>
            <person name="Zanoni R.G."/>
        </authorList>
    </citation>
    <scope>NUCLEOTIDE SEQUENCE [LARGE SCALE GENOMIC DNA]</scope>
    <source>
        <strain evidence="1 4">52/13</strain>
    </source>
</reference>
<dbReference type="RefSeq" id="WP_099461498.1">
    <property type="nucleotide sequence ID" value="NZ_LDWY01000050.1"/>
</dbReference>
<dbReference type="InterPro" id="IPR036412">
    <property type="entry name" value="HAD-like_sf"/>
</dbReference>
<dbReference type="PANTHER" id="PTHR43344">
    <property type="entry name" value="PHOSPHOSERINE PHOSPHATASE"/>
    <property type="match status" value="1"/>
</dbReference>
<keyword evidence="4" id="KW-1185">Reference proteome</keyword>
<accession>A0A2G4R2P1</accession>
<dbReference type="SUPFAM" id="SSF56784">
    <property type="entry name" value="HAD-like"/>
    <property type="match status" value="1"/>
</dbReference>
<dbReference type="Proteomes" id="UP000811399">
    <property type="component" value="Unassembled WGS sequence"/>
</dbReference>
<proteinExistence type="predicted"/>
<dbReference type="OrthoDB" id="9784466at2"/>
<evidence type="ECO:0000313" key="4">
    <source>
        <dbReference type="Proteomes" id="UP000811399"/>
    </source>
</evidence>
<reference evidence="2" key="1">
    <citation type="submission" date="2015-06" db="EMBL/GenBank/DDBJ databases">
        <authorList>
            <person name="Hoefler B.C."/>
            <person name="Straight P.D."/>
        </authorList>
    </citation>
    <scope>NUCLEOTIDE SEQUENCE [LARGE SCALE GENOMIC DNA]</scope>
    <source>
        <strain evidence="2">73/13</strain>
    </source>
</reference>
<dbReference type="NCBIfam" id="TIGR01488">
    <property type="entry name" value="HAD-SF-IB"/>
    <property type="match status" value="1"/>
</dbReference>
<protein>
    <submittedName>
        <fullName evidence="1">HAD-IB family hydrolase</fullName>
    </submittedName>
    <submittedName>
        <fullName evidence="2">Phosphatase</fullName>
    </submittedName>
</protein>
<dbReference type="InterPro" id="IPR023214">
    <property type="entry name" value="HAD_sf"/>
</dbReference>
<keyword evidence="1" id="KW-0378">Hydrolase</keyword>
<dbReference type="Gene3D" id="3.40.50.1000">
    <property type="entry name" value="HAD superfamily/HAD-like"/>
    <property type="match status" value="1"/>
</dbReference>
<reference evidence="1" key="3">
    <citation type="submission" date="2019-07" db="EMBL/GenBank/DDBJ databases">
        <authorList>
            <person name="Miller W.G."/>
        </authorList>
    </citation>
    <scope>NUCLEOTIDE SEQUENCE</scope>
    <source>
        <strain evidence="1">52/13</strain>
    </source>
</reference>
<gene>
    <name evidence="2" type="ORF">AA994_04240</name>
    <name evidence="1" type="ORF">CVU5213_07250</name>
</gene>
<dbReference type="NCBIfam" id="TIGR01490">
    <property type="entry name" value="HAD-SF-IB-hyp1"/>
    <property type="match status" value="1"/>
</dbReference>
<evidence type="ECO:0000313" key="1">
    <source>
        <dbReference type="EMBL" id="MBS4241513.1"/>
    </source>
</evidence>
<dbReference type="InterPro" id="IPR050582">
    <property type="entry name" value="HAD-like_SerB"/>
</dbReference>
<evidence type="ECO:0000313" key="3">
    <source>
        <dbReference type="Proteomes" id="UP000237472"/>
    </source>
</evidence>
<dbReference type="InterPro" id="IPR006385">
    <property type="entry name" value="HAD_hydro_SerB1"/>
</dbReference>
<dbReference type="Pfam" id="PF12710">
    <property type="entry name" value="HAD"/>
    <property type="match status" value="1"/>
</dbReference>
<sequence>MMKEILALFDFCETLTNFQTLDRFLPLAGQHNPNYEHYKNLARREKYAKLNLPYPRYEWLIDLSLNVAQNVARNFVYDEVLPHLNQGIMDKLFYHQDAGHTLVIVSGGLEIYIKEFAKIYGIEHIVAVELETYENKLTGHIDGIHTMCERKLYKLANKLDLTQYNLSHSYAYSDCVSDIPLLSLVGNANVVACGKDLKWADILGYRIINASA</sequence>
<evidence type="ECO:0000313" key="2">
    <source>
        <dbReference type="EMBL" id="PHY90808.1"/>
    </source>
</evidence>
<name>A0A2G4R2P1_9BACT</name>
<dbReference type="Proteomes" id="UP000237472">
    <property type="component" value="Unassembled WGS sequence"/>
</dbReference>